<protein>
    <submittedName>
        <fullName evidence="3">Uncharacterized protein</fullName>
    </submittedName>
</protein>
<evidence type="ECO:0000256" key="2">
    <source>
        <dbReference type="SAM" id="Phobius"/>
    </source>
</evidence>
<keyword evidence="2" id="KW-1133">Transmembrane helix</keyword>
<dbReference type="PANTHER" id="PTHR11183">
    <property type="entry name" value="GLYCOGENIN SUBFAMILY MEMBER"/>
    <property type="match status" value="1"/>
</dbReference>
<dbReference type="SUPFAM" id="SSF53448">
    <property type="entry name" value="Nucleotide-diphospho-sugar transferases"/>
    <property type="match status" value="1"/>
</dbReference>
<feature type="transmembrane region" description="Helical" evidence="2">
    <location>
        <begin position="17"/>
        <end position="37"/>
    </location>
</feature>
<proteinExistence type="predicted"/>
<dbReference type="Gene3D" id="3.90.550.10">
    <property type="entry name" value="Spore Coat Polysaccharide Biosynthesis Protein SpsA, Chain A"/>
    <property type="match status" value="1"/>
</dbReference>
<dbReference type="EMBL" id="HBIJ01007449">
    <property type="protein sequence ID" value="CAE0364505.1"/>
    <property type="molecule type" value="Transcribed_RNA"/>
</dbReference>
<feature type="region of interest" description="Disordered" evidence="1">
    <location>
        <begin position="430"/>
        <end position="456"/>
    </location>
</feature>
<evidence type="ECO:0000313" key="3">
    <source>
        <dbReference type="EMBL" id="CAE0364505.1"/>
    </source>
</evidence>
<gene>
    <name evidence="3" type="ORF">ALAG00032_LOCUS5246</name>
</gene>
<keyword evidence="2" id="KW-0812">Transmembrane</keyword>
<organism evidence="3">
    <name type="scientific">Aureoumbra lagunensis</name>
    <dbReference type="NCBI Taxonomy" id="44058"/>
    <lineage>
        <taxon>Eukaryota</taxon>
        <taxon>Sar</taxon>
        <taxon>Stramenopiles</taxon>
        <taxon>Ochrophyta</taxon>
        <taxon>Pelagophyceae</taxon>
        <taxon>Pelagomonadales</taxon>
        <taxon>Aureoumbra</taxon>
    </lineage>
</organism>
<dbReference type="InterPro" id="IPR050587">
    <property type="entry name" value="GNT1/Glycosyltrans_8"/>
</dbReference>
<reference evidence="3" key="1">
    <citation type="submission" date="2021-01" db="EMBL/GenBank/DDBJ databases">
        <authorList>
            <person name="Corre E."/>
            <person name="Pelletier E."/>
            <person name="Niang G."/>
            <person name="Scheremetjew M."/>
            <person name="Finn R."/>
            <person name="Kale V."/>
            <person name="Holt S."/>
            <person name="Cochrane G."/>
            <person name="Meng A."/>
            <person name="Brown T."/>
            <person name="Cohen L."/>
        </authorList>
    </citation>
    <scope>NUCLEOTIDE SEQUENCE</scope>
    <source>
        <strain evidence="3">CCMP1510</strain>
    </source>
</reference>
<sequence length="456" mass="51717">MPSSVGLSRRWLRGRTLFLGMVTLCLTVELYSVWYAANNQKEIQFEKTLSPAIVIKTEDVASLFEEKKKIVAYAISVTKDGAYVDGAAVLAHSAIRVHRYGVSKYGVALIAFVSPAISKKTRTALEACGYRVLERDLPLRIADIQGEYLRNRIEKNGCCGAWELLKLYAWTLTEYHRVVHVDMDVLILQPLDELYDDLKIWGPQVRAVYTYDWTMARPPWGTNPPTQGGFIIAKPDIEVFNSLVDVVRKGDFQGGKGWGGTGVGAYWGGMTIQGLVPYFFEKLRPGSGFAVDECIYNNMATNPRSVGGFDKGECRDGTKPPRKCKDCRLVDVETIKTTHFTICQKPWECRGLSNNCPYCPLCTKLHAKWYDIRKEMEIEWGTFDYSGNAPERHGMCGRHSDGSRGYKPVPIDELVRNSSLARAWRASWQNNKEDPESTTSSHNFQRQRRRRRRTTI</sequence>
<evidence type="ECO:0000256" key="1">
    <source>
        <dbReference type="SAM" id="MobiDB-lite"/>
    </source>
</evidence>
<dbReference type="AlphaFoldDB" id="A0A7S3NFL9"/>
<dbReference type="InterPro" id="IPR029044">
    <property type="entry name" value="Nucleotide-diphossugar_trans"/>
</dbReference>
<name>A0A7S3NFL9_9STRA</name>
<feature type="compositionally biased region" description="Basic residues" evidence="1">
    <location>
        <begin position="445"/>
        <end position="456"/>
    </location>
</feature>
<keyword evidence="2" id="KW-0472">Membrane</keyword>
<accession>A0A7S3NFL9</accession>